<name>X1UJ94_9ZZZZ</name>
<proteinExistence type="predicted"/>
<evidence type="ECO:0000313" key="2">
    <source>
        <dbReference type="EMBL" id="GAI92444.1"/>
    </source>
</evidence>
<comment type="caution">
    <text evidence="2">The sequence shown here is derived from an EMBL/GenBank/DDBJ whole genome shotgun (WGS) entry which is preliminary data.</text>
</comment>
<feature type="region of interest" description="Disordered" evidence="1">
    <location>
        <begin position="1"/>
        <end position="41"/>
    </location>
</feature>
<dbReference type="EMBL" id="BARW01015242">
    <property type="protein sequence ID" value="GAI92444.1"/>
    <property type="molecule type" value="Genomic_DNA"/>
</dbReference>
<reference evidence="2" key="1">
    <citation type="journal article" date="2014" name="Front. Microbiol.">
        <title>High frequency of phylogenetically diverse reductive dehalogenase-homologous genes in deep subseafloor sedimentary metagenomes.</title>
        <authorList>
            <person name="Kawai M."/>
            <person name="Futagami T."/>
            <person name="Toyoda A."/>
            <person name="Takaki Y."/>
            <person name="Nishi S."/>
            <person name="Hori S."/>
            <person name="Arai W."/>
            <person name="Tsubouchi T."/>
            <person name="Morono Y."/>
            <person name="Uchiyama I."/>
            <person name="Ito T."/>
            <person name="Fujiyama A."/>
            <person name="Inagaki F."/>
            <person name="Takami H."/>
        </authorList>
    </citation>
    <scope>NUCLEOTIDE SEQUENCE</scope>
    <source>
        <strain evidence="2">Expedition CK06-06</strain>
    </source>
</reference>
<feature type="compositionally biased region" description="Basic and acidic residues" evidence="1">
    <location>
        <begin position="32"/>
        <end position="41"/>
    </location>
</feature>
<gene>
    <name evidence="2" type="ORF">S12H4_26794</name>
</gene>
<dbReference type="AlphaFoldDB" id="X1UJ94"/>
<protein>
    <submittedName>
        <fullName evidence="2">Uncharacterized protein</fullName>
    </submittedName>
</protein>
<evidence type="ECO:0000256" key="1">
    <source>
        <dbReference type="SAM" id="MobiDB-lite"/>
    </source>
</evidence>
<accession>X1UJ94</accession>
<sequence length="41" mass="4530">MINGKSEEPKAVDDREINNRSVFSQPDVGEQSTDKGHEIDG</sequence>
<feature type="compositionally biased region" description="Basic and acidic residues" evidence="1">
    <location>
        <begin position="1"/>
        <end position="18"/>
    </location>
</feature>
<organism evidence="2">
    <name type="scientific">marine sediment metagenome</name>
    <dbReference type="NCBI Taxonomy" id="412755"/>
    <lineage>
        <taxon>unclassified sequences</taxon>
        <taxon>metagenomes</taxon>
        <taxon>ecological metagenomes</taxon>
    </lineage>
</organism>